<feature type="coiled-coil region" evidence="1">
    <location>
        <begin position="18"/>
        <end position="45"/>
    </location>
</feature>
<proteinExistence type="predicted"/>
<gene>
    <name evidence="2" type="ORF">ASIM_LOCUS9403</name>
</gene>
<reference evidence="2 3" key="2">
    <citation type="submission" date="2018-11" db="EMBL/GenBank/DDBJ databases">
        <authorList>
            <consortium name="Pathogen Informatics"/>
        </authorList>
    </citation>
    <scope>NUCLEOTIDE SEQUENCE [LARGE SCALE GENOMIC DNA]</scope>
</reference>
<keyword evidence="3" id="KW-1185">Reference proteome</keyword>
<evidence type="ECO:0000313" key="2">
    <source>
        <dbReference type="EMBL" id="VDK39148.1"/>
    </source>
</evidence>
<evidence type="ECO:0000313" key="4">
    <source>
        <dbReference type="WBParaSite" id="ASIM_0000966301-mRNA-1"/>
    </source>
</evidence>
<dbReference type="EMBL" id="UYRR01028616">
    <property type="protein sequence ID" value="VDK39148.1"/>
    <property type="molecule type" value="Genomic_DNA"/>
</dbReference>
<name>A0A0M3JPR3_ANISI</name>
<organism evidence="4">
    <name type="scientific">Anisakis simplex</name>
    <name type="common">Herring worm</name>
    <dbReference type="NCBI Taxonomy" id="6269"/>
    <lineage>
        <taxon>Eukaryota</taxon>
        <taxon>Metazoa</taxon>
        <taxon>Ecdysozoa</taxon>
        <taxon>Nematoda</taxon>
        <taxon>Chromadorea</taxon>
        <taxon>Rhabditida</taxon>
        <taxon>Spirurina</taxon>
        <taxon>Ascaridomorpha</taxon>
        <taxon>Ascaridoidea</taxon>
        <taxon>Anisakidae</taxon>
        <taxon>Anisakis</taxon>
        <taxon>Anisakis simplex complex</taxon>
    </lineage>
</organism>
<accession>A0A0M3JPR3</accession>
<dbReference type="WBParaSite" id="ASIM_0000966301-mRNA-1">
    <property type="protein sequence ID" value="ASIM_0000966301-mRNA-1"/>
    <property type="gene ID" value="ASIM_0000966301"/>
</dbReference>
<sequence length="50" mass="5732">MMPKVDMSLSDPIDIAGYDRVVSEREKLRNDIFNLETQLKLASEMSALIF</sequence>
<keyword evidence="1" id="KW-0175">Coiled coil</keyword>
<evidence type="ECO:0000313" key="3">
    <source>
        <dbReference type="Proteomes" id="UP000267096"/>
    </source>
</evidence>
<evidence type="ECO:0000256" key="1">
    <source>
        <dbReference type="SAM" id="Coils"/>
    </source>
</evidence>
<reference evidence="4" key="1">
    <citation type="submission" date="2017-02" db="UniProtKB">
        <authorList>
            <consortium name="WormBaseParasite"/>
        </authorList>
    </citation>
    <scope>IDENTIFICATION</scope>
</reference>
<dbReference type="Proteomes" id="UP000267096">
    <property type="component" value="Unassembled WGS sequence"/>
</dbReference>
<dbReference type="AlphaFoldDB" id="A0A0M3JPR3"/>
<protein>
    <submittedName>
        <fullName evidence="4">Transposase</fullName>
    </submittedName>
</protein>